<keyword evidence="5" id="KW-0997">Cell inner membrane</keyword>
<evidence type="ECO:0000256" key="8">
    <source>
        <dbReference type="ARBA" id="ARBA00022692"/>
    </source>
</evidence>
<dbReference type="Gene3D" id="3.30.565.10">
    <property type="entry name" value="Histidine kinase-like ATPase, C-terminal domain"/>
    <property type="match status" value="1"/>
</dbReference>
<sequence>MRPLSLTLRLTVLFCAIATVVFLAFGWIIERSIDEHFAIQDTKELNVVAQAVERSLATLQPDFDLTHARQRFEDMLIGHHGTLLLITPALGPQVYASPGPDLSPILKSTQFKQNTVQKWSDDEHNYRILVQQVTGGDNKHYSVIIAVAIDFHLHFLTHFRHTLWLMVICGIIVMGVMGWFSVRQGHRPLHHIVEQVSHISASQLNSRLNPEAVPAELTELAISFNELLQRMEEAFNRLSNFSADIAHELRTPVTNLMTQTQVALSRARNAEEYQEILYSNMEEYERMAQMIGDMLFLAKSDNAEHPPNTEAIDLKSELSNLFDYYEAWAEESQVSLVQEGEARVQGDRLMLRRALSNLLSNAIRHTPPDNRVTVTLSQQEKSVHIVIQNPGTPIPEEHLCKLFDRFYRTDPSRQRSGDGAGLGLAIVKSIIESHGGTITASSDQTSTRLQINLTNSGSDSNPMATG</sequence>
<protein>
    <recommendedName>
        <fullName evidence="3">histidine kinase</fullName>
        <ecNumber evidence="3">2.7.13.3</ecNumber>
    </recommendedName>
</protein>
<dbReference type="PRINTS" id="PR00344">
    <property type="entry name" value="BCTRLSENSOR"/>
</dbReference>
<evidence type="ECO:0000256" key="5">
    <source>
        <dbReference type="ARBA" id="ARBA00022519"/>
    </source>
</evidence>
<dbReference type="InterPro" id="IPR036890">
    <property type="entry name" value="HATPase_C_sf"/>
</dbReference>
<evidence type="ECO:0000256" key="11">
    <source>
        <dbReference type="ARBA" id="ARBA00022840"/>
    </source>
</evidence>
<dbReference type="SMART" id="SM00387">
    <property type="entry name" value="HATPase_c"/>
    <property type="match status" value="1"/>
</dbReference>
<evidence type="ECO:0000259" key="17">
    <source>
        <dbReference type="PROSITE" id="PS50885"/>
    </source>
</evidence>
<dbReference type="InterPro" id="IPR004358">
    <property type="entry name" value="Sig_transdc_His_kin-like_C"/>
</dbReference>
<reference evidence="18" key="1">
    <citation type="submission" date="2018-06" db="EMBL/GenBank/DDBJ databases">
        <authorList>
            <person name="Zhirakovskaya E."/>
        </authorList>
    </citation>
    <scope>NUCLEOTIDE SEQUENCE</scope>
</reference>
<evidence type="ECO:0000256" key="1">
    <source>
        <dbReference type="ARBA" id="ARBA00000085"/>
    </source>
</evidence>
<dbReference type="InterPro" id="IPR003660">
    <property type="entry name" value="HAMP_dom"/>
</dbReference>
<dbReference type="GO" id="GO:0005524">
    <property type="term" value="F:ATP binding"/>
    <property type="evidence" value="ECO:0007669"/>
    <property type="project" value="UniProtKB-KW"/>
</dbReference>
<dbReference type="InterPro" id="IPR005467">
    <property type="entry name" value="His_kinase_dom"/>
</dbReference>
<feature type="domain" description="Histidine kinase" evidence="16">
    <location>
        <begin position="244"/>
        <end position="457"/>
    </location>
</feature>
<gene>
    <name evidence="18" type="ORF">MNBD_GAMMA18-29</name>
</gene>
<dbReference type="NCBIfam" id="TIGR01386">
    <property type="entry name" value="cztS_silS_copS"/>
    <property type="match status" value="1"/>
</dbReference>
<dbReference type="CDD" id="cd00082">
    <property type="entry name" value="HisKA"/>
    <property type="match status" value="1"/>
</dbReference>
<dbReference type="EC" id="2.7.13.3" evidence="3"/>
<evidence type="ECO:0000256" key="2">
    <source>
        <dbReference type="ARBA" id="ARBA00004429"/>
    </source>
</evidence>
<dbReference type="PANTHER" id="PTHR45436:SF15">
    <property type="entry name" value="SENSOR HISTIDINE KINASE CUSS"/>
    <property type="match status" value="1"/>
</dbReference>
<dbReference type="Gene3D" id="1.10.287.130">
    <property type="match status" value="1"/>
</dbReference>
<dbReference type="CDD" id="cd06225">
    <property type="entry name" value="HAMP"/>
    <property type="match status" value="1"/>
</dbReference>
<dbReference type="Pfam" id="PF00512">
    <property type="entry name" value="HisKA"/>
    <property type="match status" value="1"/>
</dbReference>
<dbReference type="InterPro" id="IPR003594">
    <property type="entry name" value="HATPase_dom"/>
</dbReference>
<dbReference type="Gene3D" id="6.10.340.10">
    <property type="match status" value="1"/>
</dbReference>
<proteinExistence type="predicted"/>
<dbReference type="PROSITE" id="PS50109">
    <property type="entry name" value="HIS_KIN"/>
    <property type="match status" value="1"/>
</dbReference>
<keyword evidence="10 18" id="KW-0418">Kinase</keyword>
<dbReference type="InterPro" id="IPR006290">
    <property type="entry name" value="CztS_silS_copS"/>
</dbReference>
<dbReference type="GO" id="GO:0005886">
    <property type="term" value="C:plasma membrane"/>
    <property type="evidence" value="ECO:0007669"/>
    <property type="project" value="UniProtKB-SubCell"/>
</dbReference>
<dbReference type="InterPro" id="IPR048590">
    <property type="entry name" value="CusS-like_sensor"/>
</dbReference>
<evidence type="ECO:0000313" key="18">
    <source>
        <dbReference type="EMBL" id="VAW86353.1"/>
    </source>
</evidence>
<dbReference type="AlphaFoldDB" id="A0A3B0ZDT4"/>
<dbReference type="SMART" id="SM00388">
    <property type="entry name" value="HisKA"/>
    <property type="match status" value="1"/>
</dbReference>
<dbReference type="InterPro" id="IPR036097">
    <property type="entry name" value="HisK_dim/P_sf"/>
</dbReference>
<evidence type="ECO:0000256" key="4">
    <source>
        <dbReference type="ARBA" id="ARBA00022475"/>
    </source>
</evidence>
<evidence type="ECO:0000256" key="7">
    <source>
        <dbReference type="ARBA" id="ARBA00022679"/>
    </source>
</evidence>
<keyword evidence="8 15" id="KW-0812">Transmembrane</keyword>
<dbReference type="PROSITE" id="PS50885">
    <property type="entry name" value="HAMP"/>
    <property type="match status" value="1"/>
</dbReference>
<dbReference type="SMART" id="SM00304">
    <property type="entry name" value="HAMP"/>
    <property type="match status" value="1"/>
</dbReference>
<dbReference type="SUPFAM" id="SSF47384">
    <property type="entry name" value="Homodimeric domain of signal transducing histidine kinase"/>
    <property type="match status" value="1"/>
</dbReference>
<evidence type="ECO:0000256" key="13">
    <source>
        <dbReference type="ARBA" id="ARBA00023012"/>
    </source>
</evidence>
<keyword evidence="12 15" id="KW-1133">Transmembrane helix</keyword>
<keyword evidence="13" id="KW-0902">Two-component regulatory system</keyword>
<dbReference type="GO" id="GO:0000155">
    <property type="term" value="F:phosphorelay sensor kinase activity"/>
    <property type="evidence" value="ECO:0007669"/>
    <property type="project" value="InterPro"/>
</dbReference>
<keyword evidence="14 15" id="KW-0472">Membrane</keyword>
<dbReference type="SUPFAM" id="SSF55874">
    <property type="entry name" value="ATPase domain of HSP90 chaperone/DNA topoisomerase II/histidine kinase"/>
    <property type="match status" value="1"/>
</dbReference>
<name>A0A3B0ZDT4_9ZZZZ</name>
<dbReference type="EMBL" id="UOFP01000135">
    <property type="protein sequence ID" value="VAW86353.1"/>
    <property type="molecule type" value="Genomic_DNA"/>
</dbReference>
<keyword evidence="9" id="KW-0547">Nucleotide-binding</keyword>
<feature type="domain" description="HAMP" evidence="17">
    <location>
        <begin position="183"/>
        <end position="236"/>
    </location>
</feature>
<dbReference type="FunFam" id="1.10.287.130:FF:000001">
    <property type="entry name" value="Two-component sensor histidine kinase"/>
    <property type="match status" value="1"/>
</dbReference>
<keyword evidence="4" id="KW-1003">Cell membrane</keyword>
<feature type="transmembrane region" description="Helical" evidence="15">
    <location>
        <begin position="163"/>
        <end position="182"/>
    </location>
</feature>
<evidence type="ECO:0000259" key="16">
    <source>
        <dbReference type="PROSITE" id="PS50109"/>
    </source>
</evidence>
<evidence type="ECO:0000256" key="3">
    <source>
        <dbReference type="ARBA" id="ARBA00012438"/>
    </source>
</evidence>
<evidence type="ECO:0000256" key="10">
    <source>
        <dbReference type="ARBA" id="ARBA00022777"/>
    </source>
</evidence>
<keyword evidence="11" id="KW-0067">ATP-binding</keyword>
<evidence type="ECO:0000256" key="14">
    <source>
        <dbReference type="ARBA" id="ARBA00023136"/>
    </source>
</evidence>
<keyword evidence="6" id="KW-0597">Phosphoprotein</keyword>
<dbReference type="FunFam" id="3.30.565.10:FF:000006">
    <property type="entry name" value="Sensor histidine kinase WalK"/>
    <property type="match status" value="1"/>
</dbReference>
<dbReference type="Pfam" id="PF21085">
    <property type="entry name" value="CusS"/>
    <property type="match status" value="1"/>
</dbReference>
<comment type="catalytic activity">
    <reaction evidence="1">
        <text>ATP + protein L-histidine = ADP + protein N-phospho-L-histidine.</text>
        <dbReference type="EC" id="2.7.13.3"/>
    </reaction>
</comment>
<keyword evidence="7" id="KW-0808">Transferase</keyword>
<accession>A0A3B0ZDT4</accession>
<dbReference type="CDD" id="cd00075">
    <property type="entry name" value="HATPase"/>
    <property type="match status" value="1"/>
</dbReference>
<evidence type="ECO:0000256" key="15">
    <source>
        <dbReference type="SAM" id="Phobius"/>
    </source>
</evidence>
<evidence type="ECO:0000256" key="6">
    <source>
        <dbReference type="ARBA" id="ARBA00022553"/>
    </source>
</evidence>
<dbReference type="NCBIfam" id="NF007345">
    <property type="entry name" value="PRK09835.1"/>
    <property type="match status" value="1"/>
</dbReference>
<dbReference type="Pfam" id="PF00672">
    <property type="entry name" value="HAMP"/>
    <property type="match status" value="1"/>
</dbReference>
<evidence type="ECO:0000256" key="12">
    <source>
        <dbReference type="ARBA" id="ARBA00022989"/>
    </source>
</evidence>
<dbReference type="PANTHER" id="PTHR45436">
    <property type="entry name" value="SENSOR HISTIDINE KINASE YKOH"/>
    <property type="match status" value="1"/>
</dbReference>
<dbReference type="Pfam" id="PF02518">
    <property type="entry name" value="HATPase_c"/>
    <property type="match status" value="1"/>
</dbReference>
<dbReference type="InterPro" id="IPR050428">
    <property type="entry name" value="TCS_sensor_his_kinase"/>
</dbReference>
<feature type="transmembrane region" description="Helical" evidence="15">
    <location>
        <begin position="6"/>
        <end position="29"/>
    </location>
</feature>
<organism evidence="18">
    <name type="scientific">hydrothermal vent metagenome</name>
    <dbReference type="NCBI Taxonomy" id="652676"/>
    <lineage>
        <taxon>unclassified sequences</taxon>
        <taxon>metagenomes</taxon>
        <taxon>ecological metagenomes</taxon>
    </lineage>
</organism>
<dbReference type="InterPro" id="IPR003661">
    <property type="entry name" value="HisK_dim/P_dom"/>
</dbReference>
<comment type="subcellular location">
    <subcellularLocation>
        <location evidence="2">Cell inner membrane</location>
        <topology evidence="2">Multi-pass membrane protein</topology>
    </subcellularLocation>
</comment>
<evidence type="ECO:0000256" key="9">
    <source>
        <dbReference type="ARBA" id="ARBA00022741"/>
    </source>
</evidence>